<dbReference type="PANTHER" id="PTHR43485:SF1">
    <property type="entry name" value="FORMATE HYDROGENLYASE SUBUNIT 5-RELATED"/>
    <property type="match status" value="1"/>
</dbReference>
<dbReference type="InterPro" id="IPR052197">
    <property type="entry name" value="ComplexI_49kDa-like"/>
</dbReference>
<dbReference type="InterPro" id="IPR001268">
    <property type="entry name" value="NADH_UbQ_OxRdtase_30kDa_su"/>
</dbReference>
<accession>A0ABP1CD76</accession>
<proteinExistence type="predicted"/>
<feature type="domain" description="NADH:ubiquinone oxidoreductase 30kDa subunit" evidence="3">
    <location>
        <begin position="73"/>
        <end position="167"/>
    </location>
</feature>
<keyword evidence="6" id="KW-1185">Reference proteome</keyword>
<dbReference type="InterPro" id="IPR029014">
    <property type="entry name" value="NiFe-Hase_large"/>
</dbReference>
<dbReference type="Pfam" id="PF00329">
    <property type="entry name" value="Complex1_30kDa"/>
    <property type="match status" value="1"/>
</dbReference>
<keyword evidence="2" id="KW-0520">NAD</keyword>
<dbReference type="Proteomes" id="UP001497493">
    <property type="component" value="Plasmid 2"/>
</dbReference>
<dbReference type="Pfam" id="PF00346">
    <property type="entry name" value="Complex1_49kDa"/>
    <property type="match status" value="1"/>
</dbReference>
<geneLocation type="plasmid" evidence="5 6">
    <name>2</name>
</geneLocation>
<dbReference type="PANTHER" id="PTHR43485">
    <property type="entry name" value="HYDROGENASE-4 COMPONENT G"/>
    <property type="match status" value="1"/>
</dbReference>
<dbReference type="InterPro" id="IPR001501">
    <property type="entry name" value="Ni-dep_hyd_lsu"/>
</dbReference>
<organism evidence="5 6">
    <name type="scientific">Candidatus Methylocalor cossyra</name>
    <dbReference type="NCBI Taxonomy" id="3108543"/>
    <lineage>
        <taxon>Bacteria</taxon>
        <taxon>Pseudomonadati</taxon>
        <taxon>Pseudomonadota</taxon>
        <taxon>Gammaproteobacteria</taxon>
        <taxon>Methylococcales</taxon>
        <taxon>Methylococcaceae</taxon>
        <taxon>Candidatus Methylocalor</taxon>
    </lineage>
</organism>
<name>A0ABP1CD76_9GAMM</name>
<sequence length="546" mass="60977">MSEAANPENGEPEIPDLMSARVDRFAELCAIFGSNNIKFKALTPSPLPPADFIEIESIDWGRAAALARKKNWHWAGVWAEDRGSDLTVNACLQNHGTYLILRTYLTPEQASLPSQAPYYWAADRPERHIRDLFGIRFEDHPDPRRWTRHQAWDENVHPLRRDFPAAGSNTQETLPDRDYPFLKAQGASIYEIPVGPVHAGIIEPGHFRFQAIGETVLHLEERLGYVHKGIEKIAEGRDPTRLARLAGRVSGDTTVGHAWAACMAMERAAGIEIPLRAAYLRGVLAERERIINHLWDLGALCNDVGFAFGYYQFGRLRELWLRENQAHFGHRLLMDRIIPGGVAVDVTADAAQSMGNSIATLREELNELLTILDANSSLEDRFLGTGVLSSELAAALGALGFVGRASGQDFDVRRDAPYSPYDRLKVDVPTENQGDVASRFWVRYKELRASLRLLGELLDGMPEGDLAAPWRIPAEGAEGFAAIEGWRGEILCYVRFGAHDTIRRYWPRDPSVINWPALEKLMLGNIVPDFPVCNKSVNGSYSGHDL</sequence>
<dbReference type="EMBL" id="OZ026885">
    <property type="protein sequence ID" value="CAL1242066.1"/>
    <property type="molecule type" value="Genomic_DNA"/>
</dbReference>
<dbReference type="Gene3D" id="3.30.460.80">
    <property type="entry name" value="NADH:ubiquinone oxidoreductase, 30kDa subunit"/>
    <property type="match status" value="1"/>
</dbReference>
<feature type="domain" description="NADH-quinone oxidoreductase subunit D" evidence="4">
    <location>
        <begin position="303"/>
        <end position="467"/>
    </location>
</feature>
<dbReference type="SUPFAM" id="SSF56762">
    <property type="entry name" value="HydB/Nqo4-like"/>
    <property type="match status" value="1"/>
</dbReference>
<dbReference type="Pfam" id="PF00374">
    <property type="entry name" value="NiFeSe_Hases"/>
    <property type="match status" value="1"/>
</dbReference>
<dbReference type="InterPro" id="IPR001135">
    <property type="entry name" value="NADH_Q_OxRdtase_suD"/>
</dbReference>
<evidence type="ECO:0000256" key="1">
    <source>
        <dbReference type="ARBA" id="ARBA00023002"/>
    </source>
</evidence>
<keyword evidence="1" id="KW-0560">Oxidoreductase</keyword>
<evidence type="ECO:0000313" key="5">
    <source>
        <dbReference type="EMBL" id="CAL1242066.1"/>
    </source>
</evidence>
<evidence type="ECO:0000256" key="2">
    <source>
        <dbReference type="ARBA" id="ARBA00023027"/>
    </source>
</evidence>
<dbReference type="InterPro" id="IPR037232">
    <property type="entry name" value="NADH_quin_OxRdtase_su_C/D-like"/>
</dbReference>
<evidence type="ECO:0000259" key="4">
    <source>
        <dbReference type="Pfam" id="PF00346"/>
    </source>
</evidence>
<gene>
    <name evidence="5" type="ORF">MECH1_V1_P0134</name>
</gene>
<keyword evidence="5" id="KW-0614">Plasmid</keyword>
<reference evidence="5 6" key="1">
    <citation type="submission" date="2024-04" db="EMBL/GenBank/DDBJ databases">
        <authorList>
            <person name="Cremers G."/>
        </authorList>
    </citation>
    <scope>NUCLEOTIDE SEQUENCE [LARGE SCALE GENOMIC DNA]</scope>
    <source>
        <strain evidence="5">MeCH1-AG</strain>
        <plasmid evidence="5 6">2</plasmid>
    </source>
</reference>
<protein>
    <submittedName>
        <fullName evidence="5">NADH dehydrogenase (Ubiquinone) 30 kDa subunit</fullName>
    </submittedName>
</protein>
<evidence type="ECO:0000259" key="3">
    <source>
        <dbReference type="Pfam" id="PF00329"/>
    </source>
</evidence>
<dbReference type="Gene3D" id="1.10.645.10">
    <property type="entry name" value="Cytochrome-c3 Hydrogenase, chain B"/>
    <property type="match status" value="1"/>
</dbReference>
<dbReference type="SUPFAM" id="SSF143243">
    <property type="entry name" value="Nqo5-like"/>
    <property type="match status" value="1"/>
</dbReference>
<evidence type="ECO:0000313" key="6">
    <source>
        <dbReference type="Proteomes" id="UP001497493"/>
    </source>
</evidence>